<evidence type="ECO:0000256" key="1">
    <source>
        <dbReference type="ARBA" id="ARBA00004141"/>
    </source>
</evidence>
<dbReference type="GO" id="GO:0046873">
    <property type="term" value="F:metal ion transmembrane transporter activity"/>
    <property type="evidence" value="ECO:0007669"/>
    <property type="project" value="InterPro"/>
</dbReference>
<dbReference type="AlphaFoldDB" id="A0A6A5YE59"/>
<name>A0A6A5YE59_9PLEO</name>
<evidence type="ECO:0000256" key="4">
    <source>
        <dbReference type="ARBA" id="ARBA00023136"/>
    </source>
</evidence>
<dbReference type="Proteomes" id="UP000799770">
    <property type="component" value="Unassembled WGS sequence"/>
</dbReference>
<feature type="compositionally biased region" description="Acidic residues" evidence="5">
    <location>
        <begin position="454"/>
        <end position="468"/>
    </location>
</feature>
<dbReference type="InterPro" id="IPR045863">
    <property type="entry name" value="CorA_TM1_TM2"/>
</dbReference>
<feature type="region of interest" description="Disordered" evidence="5">
    <location>
        <begin position="70"/>
        <end position="105"/>
    </location>
</feature>
<keyword evidence="2 6" id="KW-0812">Transmembrane</keyword>
<dbReference type="GO" id="GO:0016020">
    <property type="term" value="C:membrane"/>
    <property type="evidence" value="ECO:0007669"/>
    <property type="project" value="UniProtKB-SubCell"/>
</dbReference>
<dbReference type="SUPFAM" id="SSF144083">
    <property type="entry name" value="Magnesium transport protein CorA, transmembrane region"/>
    <property type="match status" value="1"/>
</dbReference>
<organism evidence="7 8">
    <name type="scientific">Lophiotrema nucula</name>
    <dbReference type="NCBI Taxonomy" id="690887"/>
    <lineage>
        <taxon>Eukaryota</taxon>
        <taxon>Fungi</taxon>
        <taxon>Dikarya</taxon>
        <taxon>Ascomycota</taxon>
        <taxon>Pezizomycotina</taxon>
        <taxon>Dothideomycetes</taxon>
        <taxon>Pleosporomycetidae</taxon>
        <taxon>Pleosporales</taxon>
        <taxon>Lophiotremataceae</taxon>
        <taxon>Lophiotrema</taxon>
    </lineage>
</organism>
<comment type="subcellular location">
    <subcellularLocation>
        <location evidence="1">Membrane</location>
        <topology evidence="1">Multi-pass membrane protein</topology>
    </subcellularLocation>
</comment>
<reference evidence="7" key="1">
    <citation type="journal article" date="2020" name="Stud. Mycol.">
        <title>101 Dothideomycetes genomes: a test case for predicting lifestyles and emergence of pathogens.</title>
        <authorList>
            <person name="Haridas S."/>
            <person name="Albert R."/>
            <person name="Binder M."/>
            <person name="Bloem J."/>
            <person name="Labutti K."/>
            <person name="Salamov A."/>
            <person name="Andreopoulos B."/>
            <person name="Baker S."/>
            <person name="Barry K."/>
            <person name="Bills G."/>
            <person name="Bluhm B."/>
            <person name="Cannon C."/>
            <person name="Castanera R."/>
            <person name="Culley D."/>
            <person name="Daum C."/>
            <person name="Ezra D."/>
            <person name="Gonzalez J."/>
            <person name="Henrissat B."/>
            <person name="Kuo A."/>
            <person name="Liang C."/>
            <person name="Lipzen A."/>
            <person name="Lutzoni F."/>
            <person name="Magnuson J."/>
            <person name="Mondo S."/>
            <person name="Nolan M."/>
            <person name="Ohm R."/>
            <person name="Pangilinan J."/>
            <person name="Park H.-J."/>
            <person name="Ramirez L."/>
            <person name="Alfaro M."/>
            <person name="Sun H."/>
            <person name="Tritt A."/>
            <person name="Yoshinaga Y."/>
            <person name="Zwiers L.-H."/>
            <person name="Turgeon B."/>
            <person name="Goodwin S."/>
            <person name="Spatafora J."/>
            <person name="Crous P."/>
            <person name="Grigoriev I."/>
        </authorList>
    </citation>
    <scope>NUCLEOTIDE SEQUENCE</scope>
    <source>
        <strain evidence="7">CBS 627.86</strain>
    </source>
</reference>
<feature type="transmembrane region" description="Helical" evidence="6">
    <location>
        <begin position="919"/>
        <end position="941"/>
    </location>
</feature>
<dbReference type="OrthoDB" id="5430750at2759"/>
<gene>
    <name evidence="7" type="ORF">BDV96DRAFT_608144</name>
</gene>
<protein>
    <submittedName>
        <fullName evidence="7">Uncharacterized protein</fullName>
    </submittedName>
</protein>
<keyword evidence="4 6" id="KW-0472">Membrane</keyword>
<feature type="region of interest" description="Disordered" evidence="5">
    <location>
        <begin position="453"/>
        <end position="517"/>
    </location>
</feature>
<keyword evidence="8" id="KW-1185">Reference proteome</keyword>
<sequence length="992" mass="112291">MFSSSTAIAARPPRRYVDRRRDRTTVTRRSAPARISVLPTAPSAQIQIQAPIETAIAVADASNVNTAASRFSLSRSGTKPVKPVRRRQTTLSFESSDSSADESDSSYNSFVLSLKKKDVLNLDTQLGVSESLDRISTRSDVSPTRSLKSVHDGGQSTTYKVLKSHYEGDLFRNSKLSAQLTVLPNRRPGQPEMAKPLFKWVHVENPQMRFGQFLDYVTRCPYLDDAERDGVSSILRTAREKSDRSLRLPPGMTGSYIEPEYFEETIETTTYQGPRSKRTRREVVRWLAVPYFFLTSTSEKMKFIPACDSSKVPKFARQGSIAHGDFFQVAQFWCIMVGDGFVVTCARMQMTEIPETLLKLSYIPPADPARPLTGERTPMLQISDGGLRLWLLPLDQCDTWPAFVASFVGLGFSLVDGWQVKYRSIILDPNDWSTIVAMAKKTTIRLELCRKDNVDEDDPNESSDDDAESQTLTSTRAAPAPASPADRGIDETPQTIASPEPLPTVSESPFFDVSDPESPLYLDGSGIQAAPRTPLRADDFHIFTLLATVLENAPSSTTLADQTRGQSTATVQVYRVDEKQLQRDLSELDSYMCSGNSRKMECSSYDACPKKTSYDVERSVSQLDATAREENVGKKVFVKASRDLFEFFLPLRYQDHAVIQKYWGGVDRVVQTKDIRDARGQFDAMLKELTNLARLAKEIRQELFAEKRISSYVITMFLSCFNTSHVLRSTGQIRRCKERLLQGRLKMIERLQPIGLREREAVMPLGLTLLLLGQLLHDSQGPLTPERHRLTSAYWAFFRDIKQKVHERPLSRKYEGTFSTLKSEFETIIGQLEDQQRVLIALEDSFNEIESRSFASSSAASRAIRMDPSREASVTEYLLQQTEEMLQNFAEMSRRLNELENWHFLSLSIDNDMQQKASFAFTTVTVFFLPLTTLAGILGMNTNDIRNMPENQWLFWSAAIPLGIICLSLWFFYLGTFQKAWRWVPELLHAYH</sequence>
<evidence type="ECO:0000256" key="2">
    <source>
        <dbReference type="ARBA" id="ARBA00022692"/>
    </source>
</evidence>
<accession>A0A6A5YE59</accession>
<feature type="transmembrane region" description="Helical" evidence="6">
    <location>
        <begin position="953"/>
        <end position="973"/>
    </location>
</feature>
<evidence type="ECO:0000313" key="8">
    <source>
        <dbReference type="Proteomes" id="UP000799770"/>
    </source>
</evidence>
<evidence type="ECO:0000256" key="3">
    <source>
        <dbReference type="ARBA" id="ARBA00022989"/>
    </source>
</evidence>
<dbReference type="Gene3D" id="1.20.58.340">
    <property type="entry name" value="Magnesium transport protein CorA, transmembrane region"/>
    <property type="match status" value="1"/>
</dbReference>
<evidence type="ECO:0000313" key="7">
    <source>
        <dbReference type="EMBL" id="KAF2105572.1"/>
    </source>
</evidence>
<proteinExistence type="predicted"/>
<evidence type="ECO:0000256" key="6">
    <source>
        <dbReference type="SAM" id="Phobius"/>
    </source>
</evidence>
<dbReference type="EMBL" id="ML977377">
    <property type="protein sequence ID" value="KAF2105572.1"/>
    <property type="molecule type" value="Genomic_DNA"/>
</dbReference>
<keyword evidence="3 6" id="KW-1133">Transmembrane helix</keyword>
<dbReference type="Pfam" id="PF01544">
    <property type="entry name" value="CorA"/>
    <property type="match status" value="1"/>
</dbReference>
<dbReference type="InterPro" id="IPR002523">
    <property type="entry name" value="MgTranspt_CorA/ZnTranspt_ZntB"/>
</dbReference>
<evidence type="ECO:0000256" key="5">
    <source>
        <dbReference type="SAM" id="MobiDB-lite"/>
    </source>
</evidence>